<evidence type="ECO:0000313" key="1">
    <source>
        <dbReference type="EMBL" id="KAL0961359.1"/>
    </source>
</evidence>
<proteinExistence type="predicted"/>
<comment type="caution">
    <text evidence="1">The sequence shown here is derived from an EMBL/GenBank/DDBJ whole genome shotgun (WGS) entry which is preliminary data.</text>
</comment>
<protein>
    <submittedName>
        <fullName evidence="1">Uncharacterized protein</fullName>
    </submittedName>
</protein>
<dbReference type="EMBL" id="JASNQZ010000001">
    <property type="protein sequence ID" value="KAL0961359.1"/>
    <property type="molecule type" value="Genomic_DNA"/>
</dbReference>
<accession>A0ABR3K0I8</accession>
<reference evidence="2" key="1">
    <citation type="submission" date="2024-06" db="EMBL/GenBank/DDBJ databases">
        <title>Multi-omics analyses provide insights into the biosynthesis of the anticancer antibiotic pleurotin in Hohenbuehelia grisea.</title>
        <authorList>
            <person name="Weaver J.A."/>
            <person name="Alberti F."/>
        </authorList>
    </citation>
    <scope>NUCLEOTIDE SEQUENCE [LARGE SCALE GENOMIC DNA]</scope>
    <source>
        <strain evidence="2">T-177</strain>
    </source>
</reference>
<organism evidence="1 2">
    <name type="scientific">Hohenbuehelia grisea</name>
    <dbReference type="NCBI Taxonomy" id="104357"/>
    <lineage>
        <taxon>Eukaryota</taxon>
        <taxon>Fungi</taxon>
        <taxon>Dikarya</taxon>
        <taxon>Basidiomycota</taxon>
        <taxon>Agaricomycotina</taxon>
        <taxon>Agaricomycetes</taxon>
        <taxon>Agaricomycetidae</taxon>
        <taxon>Agaricales</taxon>
        <taxon>Pleurotineae</taxon>
        <taxon>Pleurotaceae</taxon>
        <taxon>Hohenbuehelia</taxon>
    </lineage>
</organism>
<dbReference type="InterPro" id="IPR032675">
    <property type="entry name" value="LRR_dom_sf"/>
</dbReference>
<sequence length="320" mass="35841">MQADDVPLLEVLKLDAFNRDGHFIRERSRFPFLSLAPRLHTLTLNNCVGSPQTLPCSRLVRLTIGGGQVVPVANAPKLIVACPLLEFCRLYVTESFLIFPVGPEVLPPDLAPTRCNSIHTLEIDTDGDGRCLNTLFERLTLPSLTKLTLDAQPEKRRGQLTMPPFHGMLLRSACPLKSLTLRNVPASDTNLLACLELVPALEELSVTEWSSMAPLSIMLRYPAALTNDLLRRLSTLQPPKYEEYLCPALRRVKFDISRFSADALLDFVYERMSSNRRLLEVVEVGFALSNPPPSEASLEMLNEQFEGLQLTTWIENERGD</sequence>
<name>A0ABR3K0I8_9AGAR</name>
<dbReference type="SUPFAM" id="SSF52047">
    <property type="entry name" value="RNI-like"/>
    <property type="match status" value="1"/>
</dbReference>
<dbReference type="Proteomes" id="UP001556367">
    <property type="component" value="Unassembled WGS sequence"/>
</dbReference>
<dbReference type="Gene3D" id="3.80.10.10">
    <property type="entry name" value="Ribonuclease Inhibitor"/>
    <property type="match status" value="1"/>
</dbReference>
<keyword evidence="2" id="KW-1185">Reference proteome</keyword>
<gene>
    <name evidence="1" type="ORF">HGRIS_006315</name>
</gene>
<evidence type="ECO:0000313" key="2">
    <source>
        <dbReference type="Proteomes" id="UP001556367"/>
    </source>
</evidence>